<dbReference type="InterPro" id="IPR017939">
    <property type="entry name" value="G-Glutamylcylcotransferase"/>
</dbReference>
<dbReference type="InterPro" id="IPR036568">
    <property type="entry name" value="GGCT-like_sf"/>
</dbReference>
<dbReference type="Pfam" id="PF13772">
    <property type="entry name" value="AIG2_2"/>
    <property type="match status" value="1"/>
</dbReference>
<dbReference type="Gene3D" id="3.10.490.10">
    <property type="entry name" value="Gamma-glutamyl cyclotransferase-like"/>
    <property type="match status" value="1"/>
</dbReference>
<protein>
    <recommendedName>
        <fullName evidence="3">Gamma-glutamylcyclotransferase AIG2-like domain-containing protein</fullName>
    </recommendedName>
</protein>
<evidence type="ECO:0000256" key="1">
    <source>
        <dbReference type="ARBA" id="ARBA00023239"/>
    </source>
</evidence>
<sequence length="183" mass="20872">MIQDILYFAYGSNMSSRRLKNRVESANVISTGILEKYKLKFHKISEDGSGKCDAYFTNVLNDKINGVIYSIHEKDLDKLDDCEGLDKGYKKENVDIIKANGEKVKAFTYLATRIDESLLPFRWYKYHVLHGAVENDLPPDYISFIDSFNSVADPDKENAADELSIYLKKTLTIKHQAHPLGNN</sequence>
<dbReference type="EMBL" id="UINC01000693">
    <property type="protein sequence ID" value="SUZ59701.1"/>
    <property type="molecule type" value="Genomic_DNA"/>
</dbReference>
<evidence type="ECO:0008006" key="3">
    <source>
        <dbReference type="Google" id="ProtNLM"/>
    </source>
</evidence>
<dbReference type="GO" id="GO:0003839">
    <property type="term" value="F:gamma-glutamylcyclotransferase activity"/>
    <property type="evidence" value="ECO:0007669"/>
    <property type="project" value="InterPro"/>
</dbReference>
<reference evidence="2" key="1">
    <citation type="submission" date="2018-05" db="EMBL/GenBank/DDBJ databases">
        <authorList>
            <person name="Lanie J.A."/>
            <person name="Ng W.-L."/>
            <person name="Kazmierczak K.M."/>
            <person name="Andrzejewski T.M."/>
            <person name="Davidsen T.M."/>
            <person name="Wayne K.J."/>
            <person name="Tettelin H."/>
            <person name="Glass J.I."/>
            <person name="Rusch D."/>
            <person name="Podicherti R."/>
            <person name="Tsui H.-C.T."/>
            <person name="Winkler M.E."/>
        </authorList>
    </citation>
    <scope>NUCLEOTIDE SEQUENCE</scope>
</reference>
<dbReference type="InterPro" id="IPR013024">
    <property type="entry name" value="GGCT-like"/>
</dbReference>
<gene>
    <name evidence="2" type="ORF">METZ01_LOCUS12555</name>
</gene>
<dbReference type="CDD" id="cd06661">
    <property type="entry name" value="GGCT_like"/>
    <property type="match status" value="1"/>
</dbReference>
<dbReference type="PANTHER" id="PTHR12935">
    <property type="entry name" value="GAMMA-GLUTAMYLCYCLOTRANSFERASE"/>
    <property type="match status" value="1"/>
</dbReference>
<accession>A0A381NYK0</accession>
<organism evidence="2">
    <name type="scientific">marine metagenome</name>
    <dbReference type="NCBI Taxonomy" id="408172"/>
    <lineage>
        <taxon>unclassified sequences</taxon>
        <taxon>metagenomes</taxon>
        <taxon>ecological metagenomes</taxon>
    </lineage>
</organism>
<keyword evidence="1" id="KW-0456">Lyase</keyword>
<dbReference type="SUPFAM" id="SSF110857">
    <property type="entry name" value="Gamma-glutamyl cyclotransferase-like"/>
    <property type="match status" value="1"/>
</dbReference>
<name>A0A381NYK0_9ZZZZ</name>
<dbReference type="PANTHER" id="PTHR12935:SF0">
    <property type="entry name" value="GAMMA-GLUTAMYLCYCLOTRANSFERASE"/>
    <property type="match status" value="1"/>
</dbReference>
<evidence type="ECO:0000313" key="2">
    <source>
        <dbReference type="EMBL" id="SUZ59701.1"/>
    </source>
</evidence>
<dbReference type="AlphaFoldDB" id="A0A381NYK0"/>
<proteinExistence type="predicted"/>